<dbReference type="STRING" id="311410.LA5095_03815"/>
<feature type="signal peptide" evidence="1">
    <location>
        <begin position="1"/>
        <end position="20"/>
    </location>
</feature>
<gene>
    <name evidence="2" type="ORF">LA5096_05097</name>
</gene>
<keyword evidence="3" id="KW-1185">Reference proteome</keyword>
<evidence type="ECO:0000256" key="1">
    <source>
        <dbReference type="SAM" id="SignalP"/>
    </source>
</evidence>
<proteinExistence type="predicted"/>
<dbReference type="InterPro" id="IPR016186">
    <property type="entry name" value="C-type_lectin-like/link_sf"/>
</dbReference>
<sequence length="152" mass="16436">MQRFLFKAAASLAMISSAAAAPLQWSSGSGGNDHWYEFVVLEVVLKTEIPSLTAARAEALANSSSFMGLGGCLATMTSAAEQTFPNSHWLVANSVTGQFMDNSFFLIGLTDRNAEGSFEWLGGPENGYRLAHFDRTAGARLNRKLIRRIQTG</sequence>
<name>A0A0M6ZB35_9HYPH</name>
<dbReference type="AlphaFoldDB" id="A0A0M6ZB35"/>
<accession>A0A0M6ZB35</accession>
<dbReference type="InterPro" id="IPR016187">
    <property type="entry name" value="CTDL_fold"/>
</dbReference>
<protein>
    <submittedName>
        <fullName evidence="2">Uncharacterized protein</fullName>
    </submittedName>
</protein>
<dbReference type="SUPFAM" id="SSF56436">
    <property type="entry name" value="C-type lectin-like"/>
    <property type="match status" value="1"/>
</dbReference>
<evidence type="ECO:0000313" key="2">
    <source>
        <dbReference type="EMBL" id="CTQ77328.1"/>
    </source>
</evidence>
<keyword evidence="1" id="KW-0732">Signal</keyword>
<dbReference type="EMBL" id="CXWC01000013">
    <property type="protein sequence ID" value="CTQ77328.1"/>
    <property type="molecule type" value="Genomic_DNA"/>
</dbReference>
<reference evidence="3" key="1">
    <citation type="submission" date="2015-07" db="EMBL/GenBank/DDBJ databases">
        <authorList>
            <person name="Rodrigo-Torres Lidia"/>
            <person name="Arahal R.David."/>
        </authorList>
    </citation>
    <scope>NUCLEOTIDE SEQUENCE [LARGE SCALE GENOMIC DNA]</scope>
    <source>
        <strain evidence="3">CECT 5096</strain>
    </source>
</reference>
<dbReference type="Proteomes" id="UP000049983">
    <property type="component" value="Unassembled WGS sequence"/>
</dbReference>
<feature type="chain" id="PRO_5009787725" evidence="1">
    <location>
        <begin position="21"/>
        <end position="152"/>
    </location>
</feature>
<organism evidence="2 3">
    <name type="scientific">Roseibium album</name>
    <dbReference type="NCBI Taxonomy" id="311410"/>
    <lineage>
        <taxon>Bacteria</taxon>
        <taxon>Pseudomonadati</taxon>
        <taxon>Pseudomonadota</taxon>
        <taxon>Alphaproteobacteria</taxon>
        <taxon>Hyphomicrobiales</taxon>
        <taxon>Stappiaceae</taxon>
        <taxon>Roseibium</taxon>
    </lineage>
</organism>
<dbReference type="Gene3D" id="3.10.100.10">
    <property type="entry name" value="Mannose-Binding Protein A, subunit A"/>
    <property type="match status" value="1"/>
</dbReference>
<evidence type="ECO:0000313" key="3">
    <source>
        <dbReference type="Proteomes" id="UP000049983"/>
    </source>
</evidence>